<dbReference type="Proteomes" id="UP000245998">
    <property type="component" value="Unassembled WGS sequence"/>
</dbReference>
<feature type="transmembrane region" description="Helical" evidence="1">
    <location>
        <begin position="368"/>
        <end position="383"/>
    </location>
</feature>
<dbReference type="PANTHER" id="PTHR43849">
    <property type="entry name" value="BLL3936 PROTEIN"/>
    <property type="match status" value="1"/>
</dbReference>
<comment type="caution">
    <text evidence="3">The sequence shown here is derived from an EMBL/GenBank/DDBJ whole genome shotgun (WGS) entry which is preliminary data.</text>
</comment>
<dbReference type="PANTHER" id="PTHR43849:SF2">
    <property type="entry name" value="BLL3936 PROTEIN"/>
    <property type="match status" value="1"/>
</dbReference>
<feature type="transmembrane region" description="Helical" evidence="1">
    <location>
        <begin position="221"/>
        <end position="243"/>
    </location>
</feature>
<sequence>MIERLGRFWATVSVILILAAVLLSINQLFYLKLFGFNPIFEAYLYYLLACFVPLAFLLWPAKKSGQIQKVQWYDAILFIVALISFLYLAVNGNRIVLMGWDTTAPTLATIASFLLWIVILEGVRRVAGLVLMLVCLFFSLFPMITGHMPISFLQGIPLDFKTTATSHIMSLNSVLGVPMKTLGNLLIGFLIFGAVLVNTGGGDFFFKLAQSLFGRQRGGTAKVAVIGSAFFGMLSGSAVSNVVTTGSMTIPAMKKSGYKNHYAAGVEATASTGGTITPPIMGSAAFIMASFLAIPYAEIALAAAIPAMLYFLGILVQVDGYAAKNKLIGIPKNELPSFWKTVKESWVYIIATLLLVYLIFVTKNEAQAPYYVSLFLILGAFFRKETRFNFKKAQHLILDGGKLMAEITTILAAVGFIVGALSITGVAFAFSRELIAAAGGSALLILLAGAVTSFILGMGMTVSAVYIFLAMIMAPALVRLGFDPVASHLFVIYWATVSYITPPVALAAYAASGIAKADPIRTGFTAMRLGAVKYIVPLFFVYNPALIGRAEPFEIIITFIFAVLGVWWLSSALEGHLLGIGALTNVFVRIIIGVAGLLAFFPQLLTDIIGLILMAIVYGWYFMRKKKSQFSVSA</sequence>
<feature type="transmembrane region" description="Helical" evidence="1">
    <location>
        <begin position="604"/>
        <end position="623"/>
    </location>
</feature>
<keyword evidence="1" id="KW-1133">Transmembrane helix</keyword>
<dbReference type="AlphaFoldDB" id="A0A2U1JRG5"/>
<feature type="transmembrane region" description="Helical" evidence="1">
    <location>
        <begin position="126"/>
        <end position="144"/>
    </location>
</feature>
<feature type="transmembrane region" description="Helical" evidence="1">
    <location>
        <begin position="102"/>
        <end position="119"/>
    </location>
</feature>
<keyword evidence="1" id="KW-0472">Membrane</keyword>
<reference evidence="3 4" key="1">
    <citation type="submission" date="2018-04" db="EMBL/GenBank/DDBJ databases">
        <title>Camelliibacillus theae gen. nov., sp. nov., isolated from Pu'er tea.</title>
        <authorList>
            <person name="Niu L."/>
        </authorList>
    </citation>
    <scope>NUCLEOTIDE SEQUENCE [LARGE SCALE GENOMIC DNA]</scope>
    <source>
        <strain evidence="3 4">T8</strain>
    </source>
</reference>
<organism evidence="3 4">
    <name type="scientific">Pueribacillus theae</name>
    <dbReference type="NCBI Taxonomy" id="2171751"/>
    <lineage>
        <taxon>Bacteria</taxon>
        <taxon>Bacillati</taxon>
        <taxon>Bacillota</taxon>
        <taxon>Bacilli</taxon>
        <taxon>Bacillales</taxon>
        <taxon>Bacillaceae</taxon>
        <taxon>Pueribacillus</taxon>
    </lineage>
</organism>
<feature type="transmembrane region" description="Helical" evidence="1">
    <location>
        <begin position="185"/>
        <end position="209"/>
    </location>
</feature>
<feature type="transmembrane region" description="Helical" evidence="1">
    <location>
        <begin position="488"/>
        <end position="510"/>
    </location>
</feature>
<feature type="domain" description="TRAP C4-dicarboxylate transport system permease DctM subunit" evidence="2">
    <location>
        <begin position="114"/>
        <end position="547"/>
    </location>
</feature>
<dbReference type="NCBIfam" id="TIGR02123">
    <property type="entry name" value="TRAP_fused"/>
    <property type="match status" value="1"/>
</dbReference>
<dbReference type="EMBL" id="QCZG01000048">
    <property type="protein sequence ID" value="PWA07712.1"/>
    <property type="molecule type" value="Genomic_DNA"/>
</dbReference>
<feature type="transmembrane region" description="Helical" evidence="1">
    <location>
        <begin position="72"/>
        <end position="90"/>
    </location>
</feature>
<feature type="transmembrane region" description="Helical" evidence="1">
    <location>
        <begin position="7"/>
        <end position="30"/>
    </location>
</feature>
<dbReference type="InterPro" id="IPR010656">
    <property type="entry name" value="DctM"/>
</dbReference>
<dbReference type="RefSeq" id="WP_116555982.1">
    <property type="nucleotide sequence ID" value="NZ_QCZG01000048.1"/>
</dbReference>
<feature type="transmembrane region" description="Helical" evidence="1">
    <location>
        <begin position="345"/>
        <end position="362"/>
    </location>
</feature>
<feature type="transmembrane region" description="Helical" evidence="1">
    <location>
        <begin position="285"/>
        <end position="316"/>
    </location>
</feature>
<evidence type="ECO:0000313" key="3">
    <source>
        <dbReference type="EMBL" id="PWA07712.1"/>
    </source>
</evidence>
<keyword evidence="4" id="KW-1185">Reference proteome</keyword>
<dbReference type="InterPro" id="IPR011853">
    <property type="entry name" value="TRAP_DctM-Dct_fused"/>
</dbReference>
<feature type="transmembrane region" description="Helical" evidence="1">
    <location>
        <begin position="403"/>
        <end position="428"/>
    </location>
</feature>
<feature type="transmembrane region" description="Helical" evidence="1">
    <location>
        <begin position="42"/>
        <end position="60"/>
    </location>
</feature>
<accession>A0A2U1JRG5</accession>
<feature type="transmembrane region" description="Helical" evidence="1">
    <location>
        <begin position="577"/>
        <end position="598"/>
    </location>
</feature>
<evidence type="ECO:0000256" key="1">
    <source>
        <dbReference type="SAM" id="Phobius"/>
    </source>
</evidence>
<name>A0A2U1JRG5_9BACI</name>
<feature type="transmembrane region" description="Helical" evidence="1">
    <location>
        <begin position="463"/>
        <end position="482"/>
    </location>
</feature>
<feature type="transmembrane region" description="Helical" evidence="1">
    <location>
        <begin position="434"/>
        <end position="456"/>
    </location>
</feature>
<protein>
    <submittedName>
        <fullName evidence="3">C4-dicarboxylate ABC transporter</fullName>
    </submittedName>
</protein>
<keyword evidence="1" id="KW-0812">Transmembrane</keyword>
<dbReference type="Pfam" id="PF06808">
    <property type="entry name" value="DctM"/>
    <property type="match status" value="1"/>
</dbReference>
<gene>
    <name evidence="3" type="ORF">DCC39_16380</name>
</gene>
<evidence type="ECO:0000313" key="4">
    <source>
        <dbReference type="Proteomes" id="UP000245998"/>
    </source>
</evidence>
<proteinExistence type="predicted"/>
<evidence type="ECO:0000259" key="2">
    <source>
        <dbReference type="Pfam" id="PF06808"/>
    </source>
</evidence>
<dbReference type="OrthoDB" id="9759894at2"/>
<feature type="transmembrane region" description="Helical" evidence="1">
    <location>
        <begin position="531"/>
        <end position="547"/>
    </location>
</feature>
<feature type="transmembrane region" description="Helical" evidence="1">
    <location>
        <begin position="553"/>
        <end position="570"/>
    </location>
</feature>